<dbReference type="SUPFAM" id="SSF53756">
    <property type="entry name" value="UDP-Glycosyltransferase/glycogen phosphorylase"/>
    <property type="match status" value="1"/>
</dbReference>
<dbReference type="InterPro" id="IPR001296">
    <property type="entry name" value="Glyco_trans_1"/>
</dbReference>
<organism evidence="3 4">
    <name type="scientific">Diaphorobacter limosus</name>
    <dbReference type="NCBI Taxonomy" id="3036128"/>
    <lineage>
        <taxon>Bacteria</taxon>
        <taxon>Pseudomonadati</taxon>
        <taxon>Pseudomonadota</taxon>
        <taxon>Betaproteobacteria</taxon>
        <taxon>Burkholderiales</taxon>
        <taxon>Comamonadaceae</taxon>
        <taxon>Diaphorobacter</taxon>
    </lineage>
</organism>
<name>A0ABZ0J747_9BURK</name>
<evidence type="ECO:0000259" key="1">
    <source>
        <dbReference type="Pfam" id="PF00534"/>
    </source>
</evidence>
<accession>A0ABZ0J747</accession>
<evidence type="ECO:0000313" key="4">
    <source>
        <dbReference type="Proteomes" id="UP001303211"/>
    </source>
</evidence>
<feature type="domain" description="Glycosyl transferase family 1" evidence="1">
    <location>
        <begin position="209"/>
        <end position="345"/>
    </location>
</feature>
<reference evidence="3 4" key="1">
    <citation type="submission" date="2023-03" db="EMBL/GenBank/DDBJ databases">
        <title>Diaphorobacter basophil sp. nov., isolated from a sewage-treatment plant.</title>
        <authorList>
            <person name="Yang K."/>
        </authorList>
    </citation>
    <scope>NUCLEOTIDE SEQUENCE [LARGE SCALE GENOMIC DNA]</scope>
    <source>
        <strain evidence="3 4">Y-1</strain>
    </source>
</reference>
<protein>
    <submittedName>
        <fullName evidence="3">Glycosyltransferase</fullName>
    </submittedName>
</protein>
<dbReference type="RefSeq" id="WP_317703422.1">
    <property type="nucleotide sequence ID" value="NZ_CP136921.1"/>
</dbReference>
<dbReference type="Gene3D" id="3.40.50.2000">
    <property type="entry name" value="Glycogen Phosphorylase B"/>
    <property type="match status" value="2"/>
</dbReference>
<dbReference type="Pfam" id="PF13439">
    <property type="entry name" value="Glyco_transf_4"/>
    <property type="match status" value="1"/>
</dbReference>
<sequence length="378" mass="42346">MGNSPSEQYGSDKAEAKHFLLYDFMQVAGGAERVTLTLAQALPNFQTVVSRCYAQAQPLLDGSPVSVRELRGGWSTYLPRILESMWCFRFRSQCLHDAQQVVYSGFYAPLAVYQQRGGQRIYYCHTIPRYAYDLYESTLAQFPLPLRPLYALFVHWFRKRYESAIGRMDRILVNSENVRQRLKRYTGLDAEVVYPPVATQHFEQLGDGGYYLSTARLVANKRVDVIIQAFAHMPRHRLVVLSGGPELERLQALAAGASHIEFTGWQTDEQLRRWVGRARAVIYVPVDEDFGMSPVEAMAAGKPVIGVAQGGLLETVVDGVTGFLVQDPPTAEAVMNAVAKTEATRGDAMSAACIAQALQFTQERFVERMRSILFEAGE</sequence>
<dbReference type="Proteomes" id="UP001303211">
    <property type="component" value="Chromosome"/>
</dbReference>
<dbReference type="PANTHER" id="PTHR45947">
    <property type="entry name" value="SULFOQUINOVOSYL TRANSFERASE SQD2"/>
    <property type="match status" value="1"/>
</dbReference>
<evidence type="ECO:0000259" key="2">
    <source>
        <dbReference type="Pfam" id="PF13439"/>
    </source>
</evidence>
<dbReference type="InterPro" id="IPR050194">
    <property type="entry name" value="Glycosyltransferase_grp1"/>
</dbReference>
<dbReference type="InterPro" id="IPR028098">
    <property type="entry name" value="Glyco_trans_4-like_N"/>
</dbReference>
<keyword evidence="4" id="KW-1185">Reference proteome</keyword>
<dbReference type="PANTHER" id="PTHR45947:SF3">
    <property type="entry name" value="SULFOQUINOVOSYL TRANSFERASE SQD2"/>
    <property type="match status" value="1"/>
</dbReference>
<dbReference type="EMBL" id="CP136921">
    <property type="protein sequence ID" value="WOO34094.1"/>
    <property type="molecule type" value="Genomic_DNA"/>
</dbReference>
<evidence type="ECO:0000313" key="3">
    <source>
        <dbReference type="EMBL" id="WOO34094.1"/>
    </source>
</evidence>
<gene>
    <name evidence="3" type="ORF">P4826_08570</name>
</gene>
<proteinExistence type="predicted"/>
<feature type="domain" description="Glycosyltransferase subfamily 4-like N-terminal" evidence="2">
    <location>
        <begin position="29"/>
        <end position="200"/>
    </location>
</feature>
<dbReference type="Pfam" id="PF00534">
    <property type="entry name" value="Glycos_transf_1"/>
    <property type="match status" value="1"/>
</dbReference>